<organism evidence="4 5">
    <name type="scientific">Nelumbo nucifera</name>
    <name type="common">Sacred lotus</name>
    <dbReference type="NCBI Taxonomy" id="4432"/>
    <lineage>
        <taxon>Eukaryota</taxon>
        <taxon>Viridiplantae</taxon>
        <taxon>Streptophyta</taxon>
        <taxon>Embryophyta</taxon>
        <taxon>Tracheophyta</taxon>
        <taxon>Spermatophyta</taxon>
        <taxon>Magnoliopsida</taxon>
        <taxon>Proteales</taxon>
        <taxon>Nelumbonaceae</taxon>
        <taxon>Nelumbo</taxon>
    </lineage>
</organism>
<protein>
    <submittedName>
        <fullName evidence="5">Uncharacterized protein LOC104603775 isoform X1</fullName>
    </submittedName>
</protein>
<dbReference type="InterPro" id="IPR032795">
    <property type="entry name" value="DUF3741-assoc"/>
</dbReference>
<dbReference type="Proteomes" id="UP000189703">
    <property type="component" value="Unplaced"/>
</dbReference>
<gene>
    <name evidence="5" type="primary">LOC104603775</name>
</gene>
<dbReference type="eggNOG" id="ENOG502QQ1V">
    <property type="taxonomic scope" value="Eukaryota"/>
</dbReference>
<accession>A0A1U8AGG6</accession>
<evidence type="ECO:0000313" key="5">
    <source>
        <dbReference type="RefSeq" id="XP_010266198.1"/>
    </source>
</evidence>
<evidence type="ECO:0000259" key="2">
    <source>
        <dbReference type="Pfam" id="PF14309"/>
    </source>
</evidence>
<dbReference type="Pfam" id="PF14309">
    <property type="entry name" value="DUF4378"/>
    <property type="match status" value="1"/>
</dbReference>
<dbReference type="OrthoDB" id="446244at2759"/>
<dbReference type="InterPro" id="IPR025486">
    <property type="entry name" value="DUF4378"/>
</dbReference>
<evidence type="ECO:0000256" key="1">
    <source>
        <dbReference type="SAM" id="MobiDB-lite"/>
    </source>
</evidence>
<keyword evidence="4" id="KW-1185">Reference proteome</keyword>
<dbReference type="Pfam" id="PF14383">
    <property type="entry name" value="VARLMGL"/>
    <property type="match status" value="1"/>
</dbReference>
<dbReference type="AlphaFoldDB" id="A0A1U8AGG6"/>
<evidence type="ECO:0000259" key="3">
    <source>
        <dbReference type="Pfam" id="PF14383"/>
    </source>
</evidence>
<dbReference type="RefSeq" id="XP_010266198.1">
    <property type="nucleotide sequence ID" value="XM_010267896.2"/>
</dbReference>
<dbReference type="PANTHER" id="PTHR40836">
    <property type="entry name" value="RB1-INDUCIBLE COILED-COIL PROTEIN"/>
    <property type="match status" value="1"/>
</dbReference>
<proteinExistence type="predicted"/>
<feature type="region of interest" description="Disordered" evidence="1">
    <location>
        <begin position="373"/>
        <end position="394"/>
    </location>
</feature>
<evidence type="ECO:0000313" key="4">
    <source>
        <dbReference type="Proteomes" id="UP000189703"/>
    </source>
</evidence>
<dbReference type="FunCoup" id="A0A1U8AGG6">
    <property type="interactions" value="1215"/>
</dbReference>
<dbReference type="OMA" id="MGGLLHM"/>
<sequence>MDGQTKSIAFLTLLASQDEAITSPSFKCQPFCYSAPFSEDFISISTSLNSAGNSVYFLSNALEDKFLTMDLARSRVFLDGLETPRNSLDLPLEPSQSCSTSGNILYSYQTKHSSSRKNCYPSKASMKKLIDEEISRGSDTRRNAPSVVARLMGMDTLPSDTKPTTHAKEKKNQSDEQFENGSIRRSAFGSKSFRKTEVDFLTHFWERDPDLSSSGMKYGKPRSREHPQEDELQKFKKEFEAWQAARVWEHPKVVELGRIPGQRLAEENLNKERKALYTDSRSLIENNKLVEPKCHTSLAIIKGSSQERGALHHQGYKKETFPANQIESATLRNRTKSIHSEQIPLMDCDQKFGKTYDNKLGKSSVPTRIVILKPGPDRNGGSEDSCAGSSEAVEEEGSIEDLLEEVKERLRCEIQGKSAKRDTAVRRGGIWTSFSEKQSDPKEIAWSIAQQVRENVTKGLGINLLRSESTRSYRSEAQVNGQGSSEFINRDTRKFLSEKLRNVVKGETPIDYPPSVGGCSRASALGNEEIRPRPTGGVLLSGNIGGCWEDLRDKPEIQTRSFRHGHKSDAMLYTGELSPRNLIRSLSAPVSGNSFGKLLLEDRHILTGAQIRRKHEATENVSVEMRKKRKERLNFRGKVSKLRYSFTLRGKLFGRKIQAVEESGSNESDSVKDNGPTVVMNPWNAHENLTEVPPSPASVCSSGHEEFCQPVDHLSPISTLDVPLIEDCPMPRVFREISSNLQELKKQLNQLDSDESDDTPIREGPPEAETLEIEIEDEAEAYMRDLLVASGLYDGSFDCFFPKWDPTEKPISNSIYEEVEESYRRRAKGNEEETKDQNESKEDHKLLFDLLNEALAKILGSSSTISRLKRKVLGLATVSSTCGSRKKLLDAAWEMVRMYVHPPMDGSYYSIDSVVARDMETTVWSDMMLDDIDIIVREMSWVNLGELMEETVKDMLL</sequence>
<dbReference type="PANTHER" id="PTHR40836:SF4">
    <property type="entry name" value="RB1-INDUCIBLE COILED-COIL PROTEIN"/>
    <property type="match status" value="1"/>
</dbReference>
<reference evidence="5" key="1">
    <citation type="submission" date="2025-08" db="UniProtKB">
        <authorList>
            <consortium name="RefSeq"/>
        </authorList>
    </citation>
    <scope>IDENTIFICATION</scope>
</reference>
<dbReference type="GeneID" id="104603775"/>
<name>A0A1U8AGG6_NELNU</name>
<dbReference type="InParanoid" id="A0A1U8AGG6"/>
<dbReference type="KEGG" id="nnu:104603775"/>
<feature type="region of interest" description="Disordered" evidence="1">
    <location>
        <begin position="155"/>
        <end position="183"/>
    </location>
</feature>
<feature type="domain" description="DUF3741" evidence="3">
    <location>
        <begin position="144"/>
        <end position="160"/>
    </location>
</feature>
<feature type="domain" description="DUF4378" evidence="2">
    <location>
        <begin position="781"/>
        <end position="950"/>
    </location>
</feature>